<sequence length="227" mass="24170">MLLPTFKPGGPTRPGGPSSPMPFSPCNTHVWTDSVTVALSRVLNPGSPVRELLETLVTIHVNITNSRNGHDEQIIIETPAAQNIPPCAHITSSSHTHQLPRQPRRALWPLQREEKAVEYIVPVLLELRVILQHQVLPCGLRPLEGLWLQAHRPGQSQQMIPTGTQTDDIALTLSPGLPASPSSPARPGTPGIPGLPDTPAGPGSPSGPRSPMARPVGPVAPKGPRSP</sequence>
<dbReference type="AlphaFoldDB" id="A0A4Z2H3T9"/>
<organism evidence="2 3">
    <name type="scientific">Liparis tanakae</name>
    <name type="common">Tanaka's snailfish</name>
    <dbReference type="NCBI Taxonomy" id="230148"/>
    <lineage>
        <taxon>Eukaryota</taxon>
        <taxon>Metazoa</taxon>
        <taxon>Chordata</taxon>
        <taxon>Craniata</taxon>
        <taxon>Vertebrata</taxon>
        <taxon>Euteleostomi</taxon>
        <taxon>Actinopterygii</taxon>
        <taxon>Neopterygii</taxon>
        <taxon>Teleostei</taxon>
        <taxon>Neoteleostei</taxon>
        <taxon>Acanthomorphata</taxon>
        <taxon>Eupercaria</taxon>
        <taxon>Perciformes</taxon>
        <taxon>Cottioidei</taxon>
        <taxon>Cottales</taxon>
        <taxon>Liparidae</taxon>
        <taxon>Liparis</taxon>
    </lineage>
</organism>
<feature type="compositionally biased region" description="Low complexity" evidence="1">
    <location>
        <begin position="170"/>
        <end position="189"/>
    </location>
</feature>
<protein>
    <submittedName>
        <fullName evidence="2">Levansucrase</fullName>
    </submittedName>
</protein>
<feature type="compositionally biased region" description="Low complexity" evidence="1">
    <location>
        <begin position="1"/>
        <end position="16"/>
    </location>
</feature>
<evidence type="ECO:0000313" key="2">
    <source>
        <dbReference type="EMBL" id="TNN59763.1"/>
    </source>
</evidence>
<proteinExistence type="predicted"/>
<comment type="caution">
    <text evidence="2">The sequence shown here is derived from an EMBL/GenBank/DDBJ whole genome shotgun (WGS) entry which is preliminary data.</text>
</comment>
<evidence type="ECO:0000313" key="3">
    <source>
        <dbReference type="Proteomes" id="UP000314294"/>
    </source>
</evidence>
<gene>
    <name evidence="2" type="primary">levS_0</name>
    <name evidence="2" type="ORF">EYF80_030036</name>
</gene>
<dbReference type="EMBL" id="SRLO01000349">
    <property type="protein sequence ID" value="TNN59763.1"/>
    <property type="molecule type" value="Genomic_DNA"/>
</dbReference>
<feature type="region of interest" description="Disordered" evidence="1">
    <location>
        <begin position="1"/>
        <end position="25"/>
    </location>
</feature>
<feature type="region of interest" description="Disordered" evidence="1">
    <location>
        <begin position="168"/>
        <end position="227"/>
    </location>
</feature>
<feature type="compositionally biased region" description="Low complexity" evidence="1">
    <location>
        <begin position="200"/>
        <end position="215"/>
    </location>
</feature>
<dbReference type="Proteomes" id="UP000314294">
    <property type="component" value="Unassembled WGS sequence"/>
</dbReference>
<accession>A0A4Z2H3T9</accession>
<name>A0A4Z2H3T9_9TELE</name>
<reference evidence="2 3" key="1">
    <citation type="submission" date="2019-03" db="EMBL/GenBank/DDBJ databases">
        <title>First draft genome of Liparis tanakae, snailfish: a comprehensive survey of snailfish specific genes.</title>
        <authorList>
            <person name="Kim W."/>
            <person name="Song I."/>
            <person name="Jeong J.-H."/>
            <person name="Kim D."/>
            <person name="Kim S."/>
            <person name="Ryu S."/>
            <person name="Song J.Y."/>
            <person name="Lee S.K."/>
        </authorList>
    </citation>
    <scope>NUCLEOTIDE SEQUENCE [LARGE SCALE GENOMIC DNA]</scope>
    <source>
        <tissue evidence="2">Muscle</tissue>
    </source>
</reference>
<evidence type="ECO:0000256" key="1">
    <source>
        <dbReference type="SAM" id="MobiDB-lite"/>
    </source>
</evidence>
<keyword evidence="3" id="KW-1185">Reference proteome</keyword>